<dbReference type="Proteomes" id="UP000075714">
    <property type="component" value="Unassembled WGS sequence"/>
</dbReference>
<feature type="compositionally biased region" description="Low complexity" evidence="1">
    <location>
        <begin position="1955"/>
        <end position="1970"/>
    </location>
</feature>
<accession>A0A150GVH5</accession>
<reference evidence="4" key="1">
    <citation type="journal article" date="2016" name="Nat. Commun.">
        <title>The Gonium pectorale genome demonstrates co-option of cell cycle regulation during the evolution of multicellularity.</title>
        <authorList>
            <person name="Hanschen E.R."/>
            <person name="Marriage T.N."/>
            <person name="Ferris P.J."/>
            <person name="Hamaji T."/>
            <person name="Toyoda A."/>
            <person name="Fujiyama A."/>
            <person name="Neme R."/>
            <person name="Noguchi H."/>
            <person name="Minakuchi Y."/>
            <person name="Suzuki M."/>
            <person name="Kawai-Toyooka H."/>
            <person name="Smith D.R."/>
            <person name="Sparks H."/>
            <person name="Anderson J."/>
            <person name="Bakaric R."/>
            <person name="Luria V."/>
            <person name="Karger A."/>
            <person name="Kirschner M.W."/>
            <person name="Durand P.M."/>
            <person name="Michod R.E."/>
            <person name="Nozaki H."/>
            <person name="Olson B.J."/>
        </authorList>
    </citation>
    <scope>NUCLEOTIDE SEQUENCE [LARGE SCALE GENOMIC DNA]</scope>
    <source>
        <strain evidence="4">NIES-2863</strain>
    </source>
</reference>
<evidence type="ECO:0000256" key="2">
    <source>
        <dbReference type="SAM" id="Phobius"/>
    </source>
</evidence>
<feature type="region of interest" description="Disordered" evidence="1">
    <location>
        <begin position="1879"/>
        <end position="1900"/>
    </location>
</feature>
<dbReference type="OrthoDB" id="552885at2759"/>
<feature type="compositionally biased region" description="Pro residues" evidence="1">
    <location>
        <begin position="910"/>
        <end position="922"/>
    </location>
</feature>
<feature type="compositionally biased region" description="Low complexity" evidence="1">
    <location>
        <begin position="1610"/>
        <end position="1622"/>
    </location>
</feature>
<feature type="compositionally biased region" description="Low complexity" evidence="1">
    <location>
        <begin position="938"/>
        <end position="949"/>
    </location>
</feature>
<evidence type="ECO:0000313" key="4">
    <source>
        <dbReference type="Proteomes" id="UP000075714"/>
    </source>
</evidence>
<feature type="region of interest" description="Disordered" evidence="1">
    <location>
        <begin position="1559"/>
        <end position="1622"/>
    </location>
</feature>
<protein>
    <submittedName>
        <fullName evidence="3">Uncharacterized protein</fullName>
    </submittedName>
</protein>
<gene>
    <name evidence="3" type="ORF">GPECTOR_6g805</name>
</gene>
<comment type="caution">
    <text evidence="3">The sequence shown here is derived from an EMBL/GenBank/DDBJ whole genome shotgun (WGS) entry which is preliminary data.</text>
</comment>
<feature type="region of interest" description="Disordered" evidence="1">
    <location>
        <begin position="1955"/>
        <end position="1979"/>
    </location>
</feature>
<sequence length="1979" mass="200955">MGATNLQTDDTTENCYEPLTGLPGIFPLAAPPGIRILTPLTTVIAELMYGTWILGGTAGGPPAITDPQDVLMSRTVAASAVMSYYGFGGRLGGAELGAFDALRESRGRTPRSVALVQAELRAFVWTRLVASIFMDPTYPESFPGIIRAVQHASAAHIYSLATVNDRRRLPSLDGGREAVGLPTPHDGHLAHLTPQDTHRRSLMVSLRRQGAESAGATPREELVLDLIQFALDQILVATTSDPDLRWTLGLFNNGPNKLRAVVASIARFEQLLEHVGANATADPEALSELRDLAYVAVTRLADCVTSLAVGAEDSPEQAAAKLERFELCSADEALLAEAAALELAAGDSVCAAAAAASPNDTSLAIKVEFAVSFCPTPQPGDSLFSPYGCVGEDGAPLVAQCVDPPNYDEQTRELAWSVGWNLSSLPEVFQRTGFNGTLLRYPLAPKRTALGAYQLLLLSSRDVGQRVELELDDGTVITLTKSGLVSNINPSVVVPPTSVDAAGNAYFSDVVLHARLAFLTVTFSVPSTVLYESGAIRMLYQDPAVCPEGETPFILSTCAVPSVYGCGASTPFVRQCLNEPNYDEQLKELSWGAGWVADRLPAPLATNGFYGTLLRYPLAPKQTALGTYQLHLLSSYKVPQLLLLELEDGSTITVTKQGIQYSARPGAPVPPSARDDAGNVFFHALVLPARLAFVTASFGVPPEAFAETASFRLLFASPSPNPTPLPLPGGSCPDGRVPLLIADCYQPEPATCAAAGGAPLVVQCQDAPNYDEATKELAWGAGWVASALPDLYKSRGFNGTLLRYSLAPKRTALGAYQLLLLSSRDVGQRVELELEDGEVITVTKEGASFSSRPGEPLPPSSLDAAGNALFQQLALPSRLAFLTVIFTVPPAYLAESASLRLIHTAALSPSPSPSDSPAPSPGPSDHSPAPTPSPSDPSPGQQGPSVSPAPTSPNPPSPLPPSPAPPSPAPPSPAPPSPKPPSPNPPSPEPPLPEPPSPEPPSPDPPSPEPPSPEPPSPEPPSPEPPTIFPLPPPSPGPRPVGRFITLAGHAYDGYLTGCTVYLDSDSDGSQGDEEPANSTVYRVTAGQSADGAVWTGWSLSAPEEAPLADLNLRLQPSASLASGIRGVAPAAAGSAAAGCHDAATLLKLPFSLAAPAGCKVISPLSTLLMHWARLLQAYDTTLPYSTAVSKARDELAVVMGVASRDPDLRVCEADAYRLLLAGGVAEAEGLVRAEAAVMGVVTDVCAFMMRNLSGMPACAPLAFTALAMQLRQRVLNQVLGGGGSAAPAVALMDATLLHEVIGAAVTAAAVGADGGAAADAGLNPYAATADSTRIDAAAAAMLRALLLQRAATSLDQLLVASLAMQDFLTRPLATLGSVLTVDSVNATYTFATATTDAKLAEEVMRIVNVPGVVLPGYASGQVGRINFPPPPPPPRGSGIGGEDDVVIGRGRSSSTAGFWGLMSIIPVAAIALLVGFFVLMRRRRLRNRFASYAASTSGGTAGDDTASSDTGADSGSTADGGSNGSPRAAVSSAATFAGVADISVAGPAAAVVAAPHRVSNTGRGGRGSATVAPAPVGPSPEDLECPSPRSLALALARSAPQRGSPTQLPASPATGSAGSSTGSNVVCAAAAAAAAAPSTSGSARRVHPDPRAGSSGRAAAPPSPSSGAVDMTASMAMSAWSNAPAHEGLDVFAAVARDVPIDHDGGAAAPIAGAGATAAAAAASAAAQAPVAAPATISCMMSLERPLPSISSSTLSIGCEPSEVRVEEFLRTASIGGASDAAAAYVSASSVRAVASRDSSVRSTASAAPAVAMPAAAVAAAEAAAGGSQRRSRSNSKKLSAGKAAAAGGAVNAAAGAAARGATDASALEHQEVLPAPPALVIPATSSPTASRRALMESAEPKSPARALAAAAVAAAASPGASSPFYMGAGGATPRQSAASPKQSGAEAGLLAKAATAAAGATGHASGTARSSVDGGDA</sequence>
<dbReference type="STRING" id="33097.A0A150GVH5"/>
<name>A0A150GVH5_GONPE</name>
<feature type="compositionally biased region" description="Low complexity" evidence="1">
    <location>
        <begin position="1587"/>
        <end position="1603"/>
    </location>
</feature>
<keyword evidence="4" id="KW-1185">Reference proteome</keyword>
<feature type="region of interest" description="Disordered" evidence="1">
    <location>
        <begin position="1494"/>
        <end position="1529"/>
    </location>
</feature>
<feature type="region of interest" description="Disordered" evidence="1">
    <location>
        <begin position="1638"/>
        <end position="1670"/>
    </location>
</feature>
<feature type="compositionally biased region" description="Low complexity" evidence="1">
    <location>
        <begin position="1652"/>
        <end position="1669"/>
    </location>
</feature>
<feature type="region of interest" description="Disordered" evidence="1">
    <location>
        <begin position="907"/>
        <end position="1042"/>
    </location>
</feature>
<feature type="compositionally biased region" description="Pro residues" evidence="1">
    <location>
        <begin position="950"/>
        <end position="1039"/>
    </location>
</feature>
<keyword evidence="2" id="KW-1133">Transmembrane helix</keyword>
<feature type="transmembrane region" description="Helical" evidence="2">
    <location>
        <begin position="1459"/>
        <end position="1480"/>
    </location>
</feature>
<evidence type="ECO:0000313" key="3">
    <source>
        <dbReference type="EMBL" id="KXZ53887.1"/>
    </source>
</evidence>
<feature type="compositionally biased region" description="Low complexity" evidence="1">
    <location>
        <begin position="1494"/>
        <end position="1521"/>
    </location>
</feature>
<dbReference type="PANTHER" id="PTHR24216:SF65">
    <property type="entry name" value="PAXILLIN-LIKE PROTEIN 1"/>
    <property type="match status" value="1"/>
</dbReference>
<dbReference type="PANTHER" id="PTHR24216">
    <property type="entry name" value="PAXILLIN-RELATED"/>
    <property type="match status" value="1"/>
</dbReference>
<evidence type="ECO:0000256" key="1">
    <source>
        <dbReference type="SAM" id="MobiDB-lite"/>
    </source>
</evidence>
<organism evidence="3 4">
    <name type="scientific">Gonium pectorale</name>
    <name type="common">Green alga</name>
    <dbReference type="NCBI Taxonomy" id="33097"/>
    <lineage>
        <taxon>Eukaryota</taxon>
        <taxon>Viridiplantae</taxon>
        <taxon>Chlorophyta</taxon>
        <taxon>core chlorophytes</taxon>
        <taxon>Chlorophyceae</taxon>
        <taxon>CS clade</taxon>
        <taxon>Chlamydomonadales</taxon>
        <taxon>Volvocaceae</taxon>
        <taxon>Gonium</taxon>
    </lineage>
</organism>
<keyword evidence="2" id="KW-0812">Transmembrane</keyword>
<proteinExistence type="predicted"/>
<dbReference type="EMBL" id="LSYV01000007">
    <property type="protein sequence ID" value="KXZ53887.1"/>
    <property type="molecule type" value="Genomic_DNA"/>
</dbReference>
<keyword evidence="2" id="KW-0472">Membrane</keyword>